<dbReference type="AlphaFoldDB" id="I1Q6M9"/>
<evidence type="ECO:0000313" key="3">
    <source>
        <dbReference type="EnsemblPlants" id="ORGLA06G0279200.1"/>
    </source>
</evidence>
<dbReference type="Gramene" id="ORGLA06G0279200.1">
    <property type="protein sequence ID" value="ORGLA06G0279200.1"/>
    <property type="gene ID" value="ORGLA06G0279200"/>
</dbReference>
<reference evidence="4" key="2">
    <citation type="submission" date="2018-04" db="EMBL/GenBank/DDBJ databases">
        <title>OglaRS2 (Oryza glaberrima Reference Sequence Version 2).</title>
        <authorList>
            <person name="Zhang J."/>
            <person name="Kudrna D."/>
            <person name="Lee S."/>
            <person name="Talag J."/>
            <person name="Rajasekar S."/>
            <person name="Wing R.A."/>
        </authorList>
    </citation>
    <scope>NUCLEOTIDE SEQUENCE [LARGE SCALE GENOMIC DNA]</scope>
    <source>
        <strain evidence="4">cv. IRGC 96717</strain>
    </source>
</reference>
<feature type="domain" description="DUF834" evidence="2">
    <location>
        <begin position="6"/>
        <end position="59"/>
    </location>
</feature>
<organism evidence="3 4">
    <name type="scientific">Oryza glaberrima</name>
    <name type="common">African rice</name>
    <dbReference type="NCBI Taxonomy" id="4538"/>
    <lineage>
        <taxon>Eukaryota</taxon>
        <taxon>Viridiplantae</taxon>
        <taxon>Streptophyta</taxon>
        <taxon>Embryophyta</taxon>
        <taxon>Tracheophyta</taxon>
        <taxon>Spermatophyta</taxon>
        <taxon>Magnoliopsida</taxon>
        <taxon>Liliopsida</taxon>
        <taxon>Poales</taxon>
        <taxon>Poaceae</taxon>
        <taxon>BOP clade</taxon>
        <taxon>Oryzoideae</taxon>
        <taxon>Oryzeae</taxon>
        <taxon>Oryzinae</taxon>
        <taxon>Oryza</taxon>
    </lineage>
</organism>
<accession>I1Q6M9</accession>
<name>I1Q6M9_ORYGL</name>
<feature type="compositionally biased region" description="Basic and acidic residues" evidence="1">
    <location>
        <begin position="1"/>
        <end position="13"/>
    </location>
</feature>
<keyword evidence="4" id="KW-1185">Reference proteome</keyword>
<dbReference type="HOGENOM" id="CLU_1191506_0_0_1"/>
<dbReference type="Proteomes" id="UP000007306">
    <property type="component" value="Unassembled WGS sequence"/>
</dbReference>
<dbReference type="InterPro" id="IPR008552">
    <property type="entry name" value="DUF834"/>
</dbReference>
<evidence type="ECO:0000259" key="2">
    <source>
        <dbReference type="Pfam" id="PF05754"/>
    </source>
</evidence>
<evidence type="ECO:0000256" key="1">
    <source>
        <dbReference type="SAM" id="MobiDB-lite"/>
    </source>
</evidence>
<feature type="region of interest" description="Disordered" evidence="1">
    <location>
        <begin position="1"/>
        <end position="33"/>
    </location>
</feature>
<sequence length="233" mass="23665">MDDDERRGWRPDRGNNPLVHGDGNLPAGFGGGKPVAGVEINLAERREVAALTGDGGGDGYCRLERRPELEREGDCGETARVREKLGKKRETEEEVQGLLFIGKGPGAGASTWAAAALGGVVLNQGNGGEVVPLGAGAGGAGRRGPAAALGGGAASSGAAALGGGAASAAALGGVELGRWPSLVRRTAGVDAALGAHEEAERSIDIEEDFSSFHLTVGPGAKQSTKFEKKYKWD</sequence>
<evidence type="ECO:0000313" key="4">
    <source>
        <dbReference type="Proteomes" id="UP000007306"/>
    </source>
</evidence>
<dbReference type="EnsemblPlants" id="ORGLA06G0279200.1">
    <property type="protein sequence ID" value="ORGLA06G0279200.1"/>
    <property type="gene ID" value="ORGLA06G0279200"/>
</dbReference>
<protein>
    <recommendedName>
        <fullName evidence="2">DUF834 domain-containing protein</fullName>
    </recommendedName>
</protein>
<proteinExistence type="predicted"/>
<reference evidence="3" key="1">
    <citation type="submission" date="2015-06" db="UniProtKB">
        <authorList>
            <consortium name="EnsemblPlants"/>
        </authorList>
    </citation>
    <scope>IDENTIFICATION</scope>
</reference>
<dbReference type="Pfam" id="PF05754">
    <property type="entry name" value="DUF834"/>
    <property type="match status" value="1"/>
</dbReference>